<evidence type="ECO:0000256" key="6">
    <source>
        <dbReference type="ARBA" id="ARBA00034777"/>
    </source>
</evidence>
<name>G0QNW7_ICHMU</name>
<dbReference type="InterPro" id="IPR029214">
    <property type="entry name" value="CFAP144"/>
</dbReference>
<reference evidence="7 8" key="1">
    <citation type="submission" date="2011-07" db="EMBL/GenBank/DDBJ databases">
        <authorList>
            <person name="Coyne R."/>
            <person name="Brami D."/>
            <person name="Johnson J."/>
            <person name="Hostetler J."/>
            <person name="Hannick L."/>
            <person name="Clark T."/>
            <person name="Cassidy-Hanley D."/>
            <person name="Inman J."/>
        </authorList>
    </citation>
    <scope>NUCLEOTIDE SEQUENCE [LARGE SCALE GENOMIC DNA]</scope>
    <source>
        <strain evidence="7 8">G5</strain>
    </source>
</reference>
<gene>
    <name evidence="7" type="ORF">IMG5_062040</name>
</gene>
<proteinExistence type="inferred from homology"/>
<keyword evidence="4" id="KW-0206">Cytoskeleton</keyword>
<evidence type="ECO:0000256" key="3">
    <source>
        <dbReference type="ARBA" id="ARBA00022490"/>
    </source>
</evidence>
<dbReference type="RefSeq" id="XP_004037068.1">
    <property type="nucleotide sequence ID" value="XM_004037020.1"/>
</dbReference>
<dbReference type="PANTHER" id="PTHR33865">
    <property type="entry name" value="PROTEIN FAM183B"/>
    <property type="match status" value="1"/>
</dbReference>
<dbReference type="AlphaFoldDB" id="G0QNW7"/>
<dbReference type="EMBL" id="GL983512">
    <property type="protein sequence ID" value="EGR33082.1"/>
    <property type="molecule type" value="Genomic_DNA"/>
</dbReference>
<dbReference type="Pfam" id="PF14886">
    <property type="entry name" value="FAM183"/>
    <property type="match status" value="1"/>
</dbReference>
<organism evidence="7 8">
    <name type="scientific">Ichthyophthirius multifiliis</name>
    <name type="common">White spot disease agent</name>
    <name type="synonym">Ich</name>
    <dbReference type="NCBI Taxonomy" id="5932"/>
    <lineage>
        <taxon>Eukaryota</taxon>
        <taxon>Sar</taxon>
        <taxon>Alveolata</taxon>
        <taxon>Ciliophora</taxon>
        <taxon>Intramacronucleata</taxon>
        <taxon>Oligohymenophorea</taxon>
        <taxon>Hymenostomatida</taxon>
        <taxon>Ophryoglenina</taxon>
        <taxon>Ichthyophthirius</taxon>
    </lineage>
</organism>
<evidence type="ECO:0000256" key="1">
    <source>
        <dbReference type="ARBA" id="ARBA00004138"/>
    </source>
</evidence>
<dbReference type="eggNOG" id="ENOG502SC2E">
    <property type="taxonomic scope" value="Eukaryota"/>
</dbReference>
<comment type="subcellular location">
    <subcellularLocation>
        <location evidence="1">Cell projection</location>
        <location evidence="1">Cilium</location>
    </subcellularLocation>
    <subcellularLocation>
        <location evidence="2">Cytoplasm</location>
        <location evidence="2">Cytoskeleton</location>
    </subcellularLocation>
</comment>
<dbReference type="PANTHER" id="PTHR33865:SF3">
    <property type="entry name" value="PROTEIN FAM183B"/>
    <property type="match status" value="1"/>
</dbReference>
<dbReference type="Proteomes" id="UP000008983">
    <property type="component" value="Unassembled WGS sequence"/>
</dbReference>
<dbReference type="GO" id="GO:0005856">
    <property type="term" value="C:cytoskeleton"/>
    <property type="evidence" value="ECO:0007669"/>
    <property type="project" value="UniProtKB-SubCell"/>
</dbReference>
<keyword evidence="8" id="KW-1185">Reference proteome</keyword>
<sequence length="167" mass="19885">MADKQDKRVRDKSPVAEMRTWNEVILKERSKQQIYMHFSINPRKIFLYSDKPNNNIFVQQQMKNSGTKNPFLDFTKLPEGMETNKSPELNQEILTKLSHIGQTPTQKYKFPQTSNQDLGWYNKYARSLSPQRNQNQFNYPKKTCNETEYANEYYNMLRISPFSNKVK</sequence>
<keyword evidence="5" id="KW-0966">Cell projection</keyword>
<dbReference type="InParanoid" id="G0QNW7"/>
<dbReference type="OrthoDB" id="283491at2759"/>
<evidence type="ECO:0000256" key="5">
    <source>
        <dbReference type="ARBA" id="ARBA00023273"/>
    </source>
</evidence>
<accession>G0QNW7</accession>
<evidence type="ECO:0000313" key="7">
    <source>
        <dbReference type="EMBL" id="EGR33082.1"/>
    </source>
</evidence>
<dbReference type="GeneID" id="14909259"/>
<keyword evidence="3" id="KW-0963">Cytoplasm</keyword>
<evidence type="ECO:0000256" key="2">
    <source>
        <dbReference type="ARBA" id="ARBA00004245"/>
    </source>
</evidence>
<comment type="similarity">
    <text evidence="6">Belongs to the CFAP144 family.</text>
</comment>
<dbReference type="OMA" id="SEKPNHI"/>
<evidence type="ECO:0000313" key="8">
    <source>
        <dbReference type="Proteomes" id="UP000008983"/>
    </source>
</evidence>
<evidence type="ECO:0000256" key="4">
    <source>
        <dbReference type="ARBA" id="ARBA00023212"/>
    </source>
</evidence>
<protein>
    <submittedName>
        <fullName evidence="7">Uncharacterized protein</fullName>
    </submittedName>
</protein>
<dbReference type="GO" id="GO:0097546">
    <property type="term" value="C:ciliary base"/>
    <property type="evidence" value="ECO:0007669"/>
    <property type="project" value="TreeGrafter"/>
</dbReference>